<dbReference type="RefSeq" id="WP_019471833.1">
    <property type="nucleotide sequence ID" value="NZ_CP010979.1"/>
</dbReference>
<dbReference type="AlphaFoldDB" id="A0AAU8S0M9"/>
<evidence type="ECO:0000313" key="1">
    <source>
        <dbReference type="EMBL" id="AJQ46412.1"/>
    </source>
</evidence>
<reference evidence="1 2" key="1">
    <citation type="submission" date="2015-02" db="EMBL/GenBank/DDBJ databases">
        <title>Complete Genome Sequencing of Pseudomonas putida S13.1.2.</title>
        <authorList>
            <person name="Chong T.M."/>
            <person name="Chan K.G."/>
            <person name="Dessaux Y."/>
        </authorList>
    </citation>
    <scope>NUCLEOTIDE SEQUENCE [LARGE SCALE GENOMIC DNA]</scope>
    <source>
        <strain evidence="1 2">S13.1.2</strain>
    </source>
</reference>
<proteinExistence type="predicted"/>
<dbReference type="EMBL" id="CP010979">
    <property type="protein sequence ID" value="AJQ46412.1"/>
    <property type="molecule type" value="Genomic_DNA"/>
</dbReference>
<sequence length="104" mass="11804">MSEQLMREQFEAWVLREYPNQIMAKFSDGDYQSWALQHCWVGWRASREAFAVDLPSASAYEGLTHHLGCAIELTYEKPEHDPVALVRLPDVVAAIEACGLKVKP</sequence>
<evidence type="ECO:0008006" key="3">
    <source>
        <dbReference type="Google" id="ProtNLM"/>
    </source>
</evidence>
<dbReference type="Pfam" id="PF26207">
    <property type="entry name" value="Phage_phiTE_015"/>
    <property type="match status" value="1"/>
</dbReference>
<name>A0AAU8S0M9_PSEPU</name>
<dbReference type="InterPro" id="IPR058601">
    <property type="entry name" value="Phage_phiTE_015-like"/>
</dbReference>
<accession>A0AAU8S0M9</accession>
<gene>
    <name evidence="1" type="ORF">N805_03910</name>
</gene>
<dbReference type="Proteomes" id="UP000033260">
    <property type="component" value="Chromosome"/>
</dbReference>
<evidence type="ECO:0000313" key="2">
    <source>
        <dbReference type="Proteomes" id="UP000033260"/>
    </source>
</evidence>
<organism evidence="1 2">
    <name type="scientific">Pseudomonas putida S13.1.2</name>
    <dbReference type="NCBI Taxonomy" id="1384061"/>
    <lineage>
        <taxon>Bacteria</taxon>
        <taxon>Pseudomonadati</taxon>
        <taxon>Pseudomonadota</taxon>
        <taxon>Gammaproteobacteria</taxon>
        <taxon>Pseudomonadales</taxon>
        <taxon>Pseudomonadaceae</taxon>
        <taxon>Pseudomonas</taxon>
    </lineage>
</organism>
<protein>
    <recommendedName>
        <fullName evidence="3">Transposase</fullName>
    </recommendedName>
</protein>